<name>A0A1L9TI54_9EURO</name>
<feature type="chain" id="PRO_5012340783" evidence="1">
    <location>
        <begin position="21"/>
        <end position="114"/>
    </location>
</feature>
<gene>
    <name evidence="2" type="ORF">ASPSYDRAFT_999363</name>
</gene>
<dbReference type="EMBL" id="KV878586">
    <property type="protein sequence ID" value="OJJ59114.1"/>
    <property type="molecule type" value="Genomic_DNA"/>
</dbReference>
<reference evidence="3" key="1">
    <citation type="journal article" date="2017" name="Genome Biol.">
        <title>Comparative genomics reveals high biological diversity and specific adaptations in the industrially and medically important fungal genus Aspergillus.</title>
        <authorList>
            <person name="de Vries R.P."/>
            <person name="Riley R."/>
            <person name="Wiebenga A."/>
            <person name="Aguilar-Osorio G."/>
            <person name="Amillis S."/>
            <person name="Uchima C.A."/>
            <person name="Anderluh G."/>
            <person name="Asadollahi M."/>
            <person name="Askin M."/>
            <person name="Barry K."/>
            <person name="Battaglia E."/>
            <person name="Bayram O."/>
            <person name="Benocci T."/>
            <person name="Braus-Stromeyer S.A."/>
            <person name="Caldana C."/>
            <person name="Canovas D."/>
            <person name="Cerqueira G.C."/>
            <person name="Chen F."/>
            <person name="Chen W."/>
            <person name="Choi C."/>
            <person name="Clum A."/>
            <person name="Dos Santos R.A."/>
            <person name="Damasio A.R."/>
            <person name="Diallinas G."/>
            <person name="Emri T."/>
            <person name="Fekete E."/>
            <person name="Flipphi M."/>
            <person name="Freyberg S."/>
            <person name="Gallo A."/>
            <person name="Gournas C."/>
            <person name="Habgood R."/>
            <person name="Hainaut M."/>
            <person name="Harispe M.L."/>
            <person name="Henrissat B."/>
            <person name="Hilden K.S."/>
            <person name="Hope R."/>
            <person name="Hossain A."/>
            <person name="Karabika E."/>
            <person name="Karaffa L."/>
            <person name="Karanyi Z."/>
            <person name="Krasevec N."/>
            <person name="Kuo A."/>
            <person name="Kusch H."/>
            <person name="LaButti K."/>
            <person name="Lagendijk E.L."/>
            <person name="Lapidus A."/>
            <person name="Levasseur A."/>
            <person name="Lindquist E."/>
            <person name="Lipzen A."/>
            <person name="Logrieco A.F."/>
            <person name="MacCabe A."/>
            <person name="Maekelae M.R."/>
            <person name="Malavazi I."/>
            <person name="Melin P."/>
            <person name="Meyer V."/>
            <person name="Mielnichuk N."/>
            <person name="Miskei M."/>
            <person name="Molnar A.P."/>
            <person name="Mule G."/>
            <person name="Ngan C.Y."/>
            <person name="Orejas M."/>
            <person name="Orosz E."/>
            <person name="Ouedraogo J.P."/>
            <person name="Overkamp K.M."/>
            <person name="Park H.-S."/>
            <person name="Perrone G."/>
            <person name="Piumi F."/>
            <person name="Punt P.J."/>
            <person name="Ram A.F."/>
            <person name="Ramon A."/>
            <person name="Rauscher S."/>
            <person name="Record E."/>
            <person name="Riano-Pachon D.M."/>
            <person name="Robert V."/>
            <person name="Roehrig J."/>
            <person name="Ruller R."/>
            <person name="Salamov A."/>
            <person name="Salih N.S."/>
            <person name="Samson R.A."/>
            <person name="Sandor E."/>
            <person name="Sanguinetti M."/>
            <person name="Schuetze T."/>
            <person name="Sepcic K."/>
            <person name="Shelest E."/>
            <person name="Sherlock G."/>
            <person name="Sophianopoulou V."/>
            <person name="Squina F.M."/>
            <person name="Sun H."/>
            <person name="Susca A."/>
            <person name="Todd R.B."/>
            <person name="Tsang A."/>
            <person name="Unkles S.E."/>
            <person name="van de Wiele N."/>
            <person name="van Rossen-Uffink D."/>
            <person name="Oliveira J.V."/>
            <person name="Vesth T.C."/>
            <person name="Visser J."/>
            <person name="Yu J.-H."/>
            <person name="Zhou M."/>
            <person name="Andersen M.R."/>
            <person name="Archer D.B."/>
            <person name="Baker S.E."/>
            <person name="Benoit I."/>
            <person name="Brakhage A.A."/>
            <person name="Braus G.H."/>
            <person name="Fischer R."/>
            <person name="Frisvad J.C."/>
            <person name="Goldman G.H."/>
            <person name="Houbraken J."/>
            <person name="Oakley B."/>
            <person name="Pocsi I."/>
            <person name="Scazzocchio C."/>
            <person name="Seiboth B."/>
            <person name="vanKuyk P.A."/>
            <person name="Wortman J."/>
            <person name="Dyer P.S."/>
            <person name="Grigoriev I.V."/>
        </authorList>
    </citation>
    <scope>NUCLEOTIDE SEQUENCE [LARGE SCALE GENOMIC DNA]</scope>
    <source>
        <strain evidence="3">CBS 593.65</strain>
    </source>
</reference>
<sequence>MHASILTLALTALAIPGSTAFVVDSYESDDCSGPVKDEGVNVYDNTCADWPGWYQSVRVRALSYGPRQHAYFCHLDCGPECRSWWANGDSPEFQVGKCIGLGDITGESMGSFAV</sequence>
<evidence type="ECO:0000313" key="2">
    <source>
        <dbReference type="EMBL" id="OJJ59114.1"/>
    </source>
</evidence>
<proteinExistence type="predicted"/>
<keyword evidence="1" id="KW-0732">Signal</keyword>
<accession>A0A1L9TI54</accession>
<dbReference type="AlphaFoldDB" id="A0A1L9TI54"/>
<keyword evidence="3" id="KW-1185">Reference proteome</keyword>
<dbReference type="VEuPathDB" id="FungiDB:ASPSYDRAFT_999363"/>
<feature type="signal peptide" evidence="1">
    <location>
        <begin position="1"/>
        <end position="20"/>
    </location>
</feature>
<dbReference type="RefSeq" id="XP_040702920.1">
    <property type="nucleotide sequence ID" value="XM_040853282.1"/>
</dbReference>
<dbReference type="Proteomes" id="UP000184356">
    <property type="component" value="Unassembled WGS sequence"/>
</dbReference>
<evidence type="ECO:0000256" key="1">
    <source>
        <dbReference type="SAM" id="SignalP"/>
    </source>
</evidence>
<dbReference type="OrthoDB" id="3598923at2759"/>
<evidence type="ECO:0000313" key="3">
    <source>
        <dbReference type="Proteomes" id="UP000184356"/>
    </source>
</evidence>
<organism evidence="2 3">
    <name type="scientific">Aspergillus sydowii CBS 593.65</name>
    <dbReference type="NCBI Taxonomy" id="1036612"/>
    <lineage>
        <taxon>Eukaryota</taxon>
        <taxon>Fungi</taxon>
        <taxon>Dikarya</taxon>
        <taxon>Ascomycota</taxon>
        <taxon>Pezizomycotina</taxon>
        <taxon>Eurotiomycetes</taxon>
        <taxon>Eurotiomycetidae</taxon>
        <taxon>Eurotiales</taxon>
        <taxon>Aspergillaceae</taxon>
        <taxon>Aspergillus</taxon>
        <taxon>Aspergillus subgen. Nidulantes</taxon>
    </lineage>
</organism>
<dbReference type="GeneID" id="63769355"/>
<protein>
    <submittedName>
        <fullName evidence="2">Uncharacterized protein</fullName>
    </submittedName>
</protein>